<evidence type="ECO:0000256" key="5">
    <source>
        <dbReference type="ARBA" id="ARBA00012670"/>
    </source>
</evidence>
<dbReference type="InterPro" id="IPR017853">
    <property type="entry name" value="GH"/>
</dbReference>
<dbReference type="Gene3D" id="3.20.20.80">
    <property type="entry name" value="Glycosidases"/>
    <property type="match status" value="1"/>
</dbReference>
<keyword evidence="8" id="KW-0326">Glycosidase</keyword>
<evidence type="ECO:0000256" key="7">
    <source>
        <dbReference type="ARBA" id="ARBA00023277"/>
    </source>
</evidence>
<feature type="domain" description="Alpha-L-arabinofuranosidase C-terminal" evidence="9">
    <location>
        <begin position="291"/>
        <end position="493"/>
    </location>
</feature>
<evidence type="ECO:0000256" key="4">
    <source>
        <dbReference type="ARBA" id="ARBA00011165"/>
    </source>
</evidence>
<dbReference type="SMART" id="SM00813">
    <property type="entry name" value="Alpha-L-AF_C"/>
    <property type="match status" value="1"/>
</dbReference>
<sequence length="502" mass="57466">MKQGKIIVNKVYRKGKIDKRIYGSFVEHMGRVVYSGVYEPENPCADEDGFRTDVLQAVKDAGITSIRYPGGNFVSCYHWEDGIGDKKLRPRRPELAWKAIETNEFGTDEFMKWCKKAGTEPVLAVNLGTRGIEDAVHYLEYCNFQEGTTYSDMRKDNGHAEPYHVKTWCLGNEMDGMWQLGHKDAKDYGKLARETAKAMKVLDPSVELVSCGSSLNTMDTYPEWEAATLEETYEFVDYISLHQYFDGHEKNMIEFLAQADEMNQYIKTVVSVCDYIKAKKRSEKELYISFDEWGVWTHHSEETVKECEGNPWKNAAPISEMIYSFQDSLLFAEMLMTLLKNADRVKIACQSLLANISAMIMTEKGGGLWLQPNYYPFAHMANYGKGEVMDVRINAPVYQKGTKQISFLDSVVVENAEEKELVVFAVNRSENQDMEVCVEIQGYKPVDIIEHKVMISEEPEATNRESHGKIKPQDRKDMEIKGSSVKGIFPKLSWNMVRIRTE</sequence>
<dbReference type="InterPro" id="IPR055235">
    <property type="entry name" value="ASD1_cat"/>
</dbReference>
<keyword evidence="6" id="KW-0378">Hydrolase</keyword>
<evidence type="ECO:0000256" key="8">
    <source>
        <dbReference type="ARBA" id="ARBA00023295"/>
    </source>
</evidence>
<accession>A0A2Z4UE34</accession>
<comment type="pathway">
    <text evidence="2">Glycan metabolism.</text>
</comment>
<evidence type="ECO:0000313" key="10">
    <source>
        <dbReference type="EMBL" id="AWY99280.1"/>
    </source>
</evidence>
<keyword evidence="11" id="KW-1185">Reference proteome</keyword>
<dbReference type="Gene3D" id="2.60.40.1180">
    <property type="entry name" value="Golgi alpha-mannosidase II"/>
    <property type="match status" value="1"/>
</dbReference>
<dbReference type="Pfam" id="PF06964">
    <property type="entry name" value="Alpha-L-AF_C"/>
    <property type="match status" value="1"/>
</dbReference>
<dbReference type="OrthoDB" id="9758333at2"/>
<dbReference type="GO" id="GO:0000272">
    <property type="term" value="P:polysaccharide catabolic process"/>
    <property type="evidence" value="ECO:0007669"/>
    <property type="project" value="TreeGrafter"/>
</dbReference>
<dbReference type="AlphaFoldDB" id="A0A2Z4UE34"/>
<dbReference type="EMBL" id="CP030280">
    <property type="protein sequence ID" value="AWY99280.1"/>
    <property type="molecule type" value="Genomic_DNA"/>
</dbReference>
<comment type="similarity">
    <text evidence="3">Belongs to the glycosyl hydrolase 51 family.</text>
</comment>
<dbReference type="Pfam" id="PF22848">
    <property type="entry name" value="ASD1_dom"/>
    <property type="match status" value="1"/>
</dbReference>
<evidence type="ECO:0000259" key="9">
    <source>
        <dbReference type="SMART" id="SM00813"/>
    </source>
</evidence>
<dbReference type="GO" id="GO:0046373">
    <property type="term" value="P:L-arabinose metabolic process"/>
    <property type="evidence" value="ECO:0007669"/>
    <property type="project" value="InterPro"/>
</dbReference>
<organism evidence="10 11">
    <name type="scientific">Blautia argi</name>
    <dbReference type="NCBI Taxonomy" id="1912897"/>
    <lineage>
        <taxon>Bacteria</taxon>
        <taxon>Bacillati</taxon>
        <taxon>Bacillota</taxon>
        <taxon>Clostridia</taxon>
        <taxon>Lachnospirales</taxon>
        <taxon>Lachnospiraceae</taxon>
        <taxon>Blautia</taxon>
    </lineage>
</organism>
<gene>
    <name evidence="10" type="ORF">DQQ01_15420</name>
</gene>
<keyword evidence="7" id="KW-0119">Carbohydrate metabolism</keyword>
<dbReference type="PANTHER" id="PTHR43576">
    <property type="entry name" value="ALPHA-L-ARABINOFURANOSIDASE C-RELATED"/>
    <property type="match status" value="1"/>
</dbReference>
<evidence type="ECO:0000256" key="6">
    <source>
        <dbReference type="ARBA" id="ARBA00022801"/>
    </source>
</evidence>
<protein>
    <recommendedName>
        <fullName evidence="5">non-reducing end alpha-L-arabinofuranosidase</fullName>
        <ecNumber evidence="5">3.2.1.55</ecNumber>
    </recommendedName>
</protein>
<dbReference type="SUPFAM" id="SSF51011">
    <property type="entry name" value="Glycosyl hydrolase domain"/>
    <property type="match status" value="1"/>
</dbReference>
<dbReference type="PANTHER" id="PTHR43576:SF3">
    <property type="entry name" value="ALPHA-L-ARABINOFURANOSIDASE C"/>
    <property type="match status" value="1"/>
</dbReference>
<dbReference type="RefSeq" id="WP_111920721.1">
    <property type="nucleotide sequence ID" value="NZ_CP030280.1"/>
</dbReference>
<reference evidence="11" key="1">
    <citation type="submission" date="2018-06" db="EMBL/GenBank/DDBJ databases">
        <title>Description of Blautia argi sp. nov., a new anaerobic isolated from dog feces.</title>
        <authorList>
            <person name="Chang Y.-H."/>
            <person name="Paek J."/>
            <person name="Shin Y."/>
        </authorList>
    </citation>
    <scope>NUCLEOTIDE SEQUENCE [LARGE SCALE GENOMIC DNA]</scope>
    <source>
        <strain evidence="11">KCTC 15426</strain>
    </source>
</reference>
<proteinExistence type="inferred from homology"/>
<dbReference type="InterPro" id="IPR010720">
    <property type="entry name" value="Alpha-L-AF_C"/>
</dbReference>
<comment type="catalytic activity">
    <reaction evidence="1">
        <text>Hydrolysis of terminal non-reducing alpha-L-arabinofuranoside residues in alpha-L-arabinosides.</text>
        <dbReference type="EC" id="3.2.1.55"/>
    </reaction>
</comment>
<dbReference type="Proteomes" id="UP000250003">
    <property type="component" value="Chromosome"/>
</dbReference>
<evidence type="ECO:0000313" key="11">
    <source>
        <dbReference type="Proteomes" id="UP000250003"/>
    </source>
</evidence>
<comment type="subunit">
    <text evidence="4">Homohexamer; trimer of dimers.</text>
</comment>
<dbReference type="SUPFAM" id="SSF51445">
    <property type="entry name" value="(Trans)glycosidases"/>
    <property type="match status" value="1"/>
</dbReference>
<evidence type="ECO:0000256" key="1">
    <source>
        <dbReference type="ARBA" id="ARBA00001462"/>
    </source>
</evidence>
<name>A0A2Z4UE34_9FIRM</name>
<dbReference type="GO" id="GO:0046556">
    <property type="term" value="F:alpha-L-arabinofuranosidase activity"/>
    <property type="evidence" value="ECO:0007669"/>
    <property type="project" value="UniProtKB-EC"/>
</dbReference>
<dbReference type="InterPro" id="IPR013780">
    <property type="entry name" value="Glyco_hydro_b"/>
</dbReference>
<evidence type="ECO:0000256" key="3">
    <source>
        <dbReference type="ARBA" id="ARBA00007186"/>
    </source>
</evidence>
<dbReference type="KEGG" id="blau:DQQ01_15420"/>
<dbReference type="EC" id="3.2.1.55" evidence="5"/>
<evidence type="ECO:0000256" key="2">
    <source>
        <dbReference type="ARBA" id="ARBA00004881"/>
    </source>
</evidence>